<evidence type="ECO:0000313" key="4">
    <source>
        <dbReference type="EMBL" id="TSI14097.1"/>
    </source>
</evidence>
<feature type="domain" description="Gfo/Idh/MocA-like oxidoreductase N-terminal" evidence="3">
    <location>
        <begin position="51"/>
        <end position="112"/>
    </location>
</feature>
<dbReference type="GO" id="GO:0000166">
    <property type="term" value="F:nucleotide binding"/>
    <property type="evidence" value="ECO:0007669"/>
    <property type="project" value="InterPro"/>
</dbReference>
<dbReference type="AlphaFoldDB" id="A0A556C9G5"/>
<evidence type="ECO:0000259" key="3">
    <source>
        <dbReference type="Pfam" id="PF01408"/>
    </source>
</evidence>
<dbReference type="Pfam" id="PF01408">
    <property type="entry name" value="GFO_IDH_MocA"/>
    <property type="match status" value="1"/>
</dbReference>
<evidence type="ECO:0000256" key="2">
    <source>
        <dbReference type="ARBA" id="ARBA00023002"/>
    </source>
</evidence>
<comment type="similarity">
    <text evidence="1">Belongs to the Gfo/Idh/MocA family.</text>
</comment>
<dbReference type="SUPFAM" id="SSF51735">
    <property type="entry name" value="NAD(P)-binding Rossmann-fold domains"/>
    <property type="match status" value="1"/>
</dbReference>
<protein>
    <submittedName>
        <fullName evidence="4">Gfo/Idh/MocA family oxidoreductase</fullName>
    </submittedName>
</protein>
<dbReference type="RefSeq" id="WP_143923409.1">
    <property type="nucleotide sequence ID" value="NZ_VLTK01000009.1"/>
</dbReference>
<reference evidence="4 5" key="1">
    <citation type="submission" date="2019-07" db="EMBL/GenBank/DDBJ databases">
        <title>Draft genome sequence of Brevibacterium aurantiacum XU54 isolated from Xinjiang China.</title>
        <authorList>
            <person name="Xu X."/>
        </authorList>
    </citation>
    <scope>NUCLEOTIDE SEQUENCE [LARGE SCALE GENOMIC DNA]</scope>
    <source>
        <strain evidence="4 5">XU54</strain>
    </source>
</reference>
<dbReference type="InterPro" id="IPR050984">
    <property type="entry name" value="Gfo/Idh/MocA_domain"/>
</dbReference>
<dbReference type="InterPro" id="IPR036291">
    <property type="entry name" value="NAD(P)-bd_dom_sf"/>
</dbReference>
<sequence>MIGAIGYSDYLLRRTAPLLRSYNHSANEPLLVGSDYLSASHEPAIMGKPREEILHDPRITTVYISSATGDHYRDTLAALTHGKHVLVEKPICLRTDELAEIDSAAHRRNLVVAECLSYHFHPRWARAMELLRAQRQKEELTLRAAFCIPHRTKSDFRYRPEHGGIVADLGTYVIDALLRAGLPMSQLQPPACPIRISRLSGQVGTVNQTHSHARWAIGDAYQNEFVVAGTTFRMDLQRAFSPPINEQTVLTMTSESESESPVGHVFAPANATYLCITNALRSIEKREVGIVDVDSIHERISILENVIAEGNEGA</sequence>
<dbReference type="Proteomes" id="UP000316406">
    <property type="component" value="Unassembled WGS sequence"/>
</dbReference>
<proteinExistence type="inferred from homology"/>
<dbReference type="PANTHER" id="PTHR22604">
    <property type="entry name" value="OXIDOREDUCTASES"/>
    <property type="match status" value="1"/>
</dbReference>
<comment type="caution">
    <text evidence="4">The sequence shown here is derived from an EMBL/GenBank/DDBJ whole genome shotgun (WGS) entry which is preliminary data.</text>
</comment>
<dbReference type="GO" id="GO:0016491">
    <property type="term" value="F:oxidoreductase activity"/>
    <property type="evidence" value="ECO:0007669"/>
    <property type="project" value="UniProtKB-KW"/>
</dbReference>
<dbReference type="Gene3D" id="3.30.360.10">
    <property type="entry name" value="Dihydrodipicolinate Reductase, domain 2"/>
    <property type="match status" value="1"/>
</dbReference>
<dbReference type="OrthoDB" id="9815825at2"/>
<dbReference type="InterPro" id="IPR000683">
    <property type="entry name" value="Gfo/Idh/MocA-like_OxRdtase_N"/>
</dbReference>
<keyword evidence="5" id="KW-1185">Reference proteome</keyword>
<name>A0A556C9G5_BREAU</name>
<dbReference type="PANTHER" id="PTHR22604:SF105">
    <property type="entry name" value="TRANS-1,2-DIHYDROBENZENE-1,2-DIOL DEHYDROGENASE"/>
    <property type="match status" value="1"/>
</dbReference>
<organism evidence="4 5">
    <name type="scientific">Brevibacterium aurantiacum</name>
    <dbReference type="NCBI Taxonomy" id="273384"/>
    <lineage>
        <taxon>Bacteria</taxon>
        <taxon>Bacillati</taxon>
        <taxon>Actinomycetota</taxon>
        <taxon>Actinomycetes</taxon>
        <taxon>Micrococcales</taxon>
        <taxon>Brevibacteriaceae</taxon>
        <taxon>Brevibacterium</taxon>
    </lineage>
</organism>
<gene>
    <name evidence="4" type="ORF">FO013_15205</name>
</gene>
<dbReference type="EMBL" id="VLTK01000009">
    <property type="protein sequence ID" value="TSI14097.1"/>
    <property type="molecule type" value="Genomic_DNA"/>
</dbReference>
<dbReference type="Gene3D" id="3.40.50.720">
    <property type="entry name" value="NAD(P)-binding Rossmann-like Domain"/>
    <property type="match status" value="1"/>
</dbReference>
<evidence type="ECO:0000313" key="5">
    <source>
        <dbReference type="Proteomes" id="UP000316406"/>
    </source>
</evidence>
<keyword evidence="2" id="KW-0560">Oxidoreductase</keyword>
<evidence type="ECO:0000256" key="1">
    <source>
        <dbReference type="ARBA" id="ARBA00010928"/>
    </source>
</evidence>
<accession>A0A556C9G5</accession>